<dbReference type="InterPro" id="IPR007024">
    <property type="entry name" value="BLUF_domain"/>
</dbReference>
<protein>
    <submittedName>
        <fullName evidence="2">BLUF domain-containing protein</fullName>
    </submittedName>
</protein>
<evidence type="ECO:0000259" key="1">
    <source>
        <dbReference type="PROSITE" id="PS50925"/>
    </source>
</evidence>
<dbReference type="SUPFAM" id="SSF54975">
    <property type="entry name" value="Acylphosphatase/BLUF domain-like"/>
    <property type="match status" value="1"/>
</dbReference>
<gene>
    <name evidence="2" type="ORF">GCM10023149_52170</name>
</gene>
<evidence type="ECO:0000313" key="3">
    <source>
        <dbReference type="Proteomes" id="UP001500582"/>
    </source>
</evidence>
<evidence type="ECO:0000313" key="2">
    <source>
        <dbReference type="EMBL" id="GAA4340602.1"/>
    </source>
</evidence>
<dbReference type="RefSeq" id="WP_345214176.1">
    <property type="nucleotide sequence ID" value="NZ_BAABFT010000026.1"/>
</dbReference>
<dbReference type="EMBL" id="BAABFT010000026">
    <property type="protein sequence ID" value="GAA4340602.1"/>
    <property type="molecule type" value="Genomic_DNA"/>
</dbReference>
<proteinExistence type="predicted"/>
<dbReference type="PROSITE" id="PS50925">
    <property type="entry name" value="BLUF"/>
    <property type="match status" value="1"/>
</dbReference>
<dbReference type="InterPro" id="IPR036046">
    <property type="entry name" value="Acylphosphatase-like_dom_sf"/>
</dbReference>
<reference evidence="3" key="1">
    <citation type="journal article" date="2019" name="Int. J. Syst. Evol. Microbiol.">
        <title>The Global Catalogue of Microorganisms (GCM) 10K type strain sequencing project: providing services to taxonomists for standard genome sequencing and annotation.</title>
        <authorList>
            <consortium name="The Broad Institute Genomics Platform"/>
            <consortium name="The Broad Institute Genome Sequencing Center for Infectious Disease"/>
            <person name="Wu L."/>
            <person name="Ma J."/>
        </authorList>
    </citation>
    <scope>NUCLEOTIDE SEQUENCE [LARGE SCALE GENOMIC DNA]</scope>
    <source>
        <strain evidence="3">JCM 17705</strain>
    </source>
</reference>
<name>A0ABP8HKW2_9SPHI</name>
<comment type="caution">
    <text evidence="2">The sequence shown here is derived from an EMBL/GenBank/DDBJ whole genome shotgun (WGS) entry which is preliminary data.</text>
</comment>
<feature type="domain" description="BLUF" evidence="1">
    <location>
        <begin position="1"/>
        <end position="93"/>
    </location>
</feature>
<organism evidence="2 3">
    <name type="scientific">Mucilaginibacter gynuensis</name>
    <dbReference type="NCBI Taxonomy" id="1302236"/>
    <lineage>
        <taxon>Bacteria</taxon>
        <taxon>Pseudomonadati</taxon>
        <taxon>Bacteroidota</taxon>
        <taxon>Sphingobacteriia</taxon>
        <taxon>Sphingobacteriales</taxon>
        <taxon>Sphingobacteriaceae</taxon>
        <taxon>Mucilaginibacter</taxon>
    </lineage>
</organism>
<accession>A0ABP8HKW2</accession>
<dbReference type="SMART" id="SM01034">
    <property type="entry name" value="BLUF"/>
    <property type="match status" value="1"/>
</dbReference>
<dbReference type="Gene3D" id="3.30.70.100">
    <property type="match status" value="1"/>
</dbReference>
<keyword evidence="3" id="KW-1185">Reference proteome</keyword>
<dbReference type="Pfam" id="PF04940">
    <property type="entry name" value="BLUF"/>
    <property type="match status" value="1"/>
</dbReference>
<dbReference type="Proteomes" id="UP001500582">
    <property type="component" value="Unassembled WGS sequence"/>
</dbReference>
<sequence length="140" mass="15974">MYYLIYMSTATRLLSDDDLKEVLATSRTYNLTYNITGILLYSDGIFIQLLEGDEQAVTELFVKKIKNDTRHKNIIEVVTGDTNARSFPDWSMGFMAPKAEELKTLQGYINPQQINLERDEAPPLPLTILKTFVENNSFTA</sequence>